<dbReference type="GO" id="GO:0016298">
    <property type="term" value="F:lipase activity"/>
    <property type="evidence" value="ECO:0007669"/>
    <property type="project" value="TreeGrafter"/>
</dbReference>
<dbReference type="PANTHER" id="PTHR45966">
    <property type="entry name" value="GDSL-LIKE LIPASE/ACYLHYDROLASE"/>
    <property type="match status" value="1"/>
</dbReference>
<dbReference type="AlphaFoldDB" id="A0A1J6J2M1"/>
<keyword evidence="3" id="KW-0812">Transmembrane</keyword>
<dbReference type="EMBL" id="MJEQ01037185">
    <property type="protein sequence ID" value="OIT05195.1"/>
    <property type="molecule type" value="Genomic_DNA"/>
</dbReference>
<name>A0A1J6J2M1_NICAT</name>
<accession>A0A1J6J2M1</accession>
<keyword evidence="3" id="KW-1133">Transmembrane helix</keyword>
<dbReference type="InterPro" id="IPR035669">
    <property type="entry name" value="SGNH_plant_lipase-like"/>
</dbReference>
<evidence type="ECO:0000256" key="1">
    <source>
        <dbReference type="ARBA" id="ARBA00008668"/>
    </source>
</evidence>
<organism evidence="4 5">
    <name type="scientific">Nicotiana attenuata</name>
    <name type="common">Coyote tobacco</name>
    <dbReference type="NCBI Taxonomy" id="49451"/>
    <lineage>
        <taxon>Eukaryota</taxon>
        <taxon>Viridiplantae</taxon>
        <taxon>Streptophyta</taxon>
        <taxon>Embryophyta</taxon>
        <taxon>Tracheophyta</taxon>
        <taxon>Spermatophyta</taxon>
        <taxon>Magnoliopsida</taxon>
        <taxon>eudicotyledons</taxon>
        <taxon>Gunneridae</taxon>
        <taxon>Pentapetalae</taxon>
        <taxon>asterids</taxon>
        <taxon>lamiids</taxon>
        <taxon>Solanales</taxon>
        <taxon>Solanaceae</taxon>
        <taxon>Nicotianoideae</taxon>
        <taxon>Nicotianeae</taxon>
        <taxon>Nicotiana</taxon>
    </lineage>
</organism>
<dbReference type="InterPro" id="IPR001087">
    <property type="entry name" value="GDSL"/>
</dbReference>
<dbReference type="InterPro" id="IPR036514">
    <property type="entry name" value="SGNH_hydro_sf"/>
</dbReference>
<keyword evidence="2" id="KW-0732">Signal</keyword>
<dbReference type="Proteomes" id="UP000187609">
    <property type="component" value="Unassembled WGS sequence"/>
</dbReference>
<evidence type="ECO:0000256" key="3">
    <source>
        <dbReference type="SAM" id="Phobius"/>
    </source>
</evidence>
<keyword evidence="3" id="KW-0472">Membrane</keyword>
<dbReference type="InterPro" id="IPR044552">
    <property type="entry name" value="GLIP1-5/GLL25"/>
</dbReference>
<dbReference type="PANTHER" id="PTHR45966:SF22">
    <property type="entry name" value="GDSL ESTERASE_LIPASE 1-LIKE ISOFORM X1"/>
    <property type="match status" value="1"/>
</dbReference>
<protein>
    <submittedName>
        <fullName evidence="4">Gdsl esteraselipase 5</fullName>
    </submittedName>
</protein>
<dbReference type="KEGG" id="nau:109223956"/>
<comment type="caution">
    <text evidence="4">The sequence shown here is derived from an EMBL/GenBank/DDBJ whole genome shotgun (WGS) entry which is preliminary data.</text>
</comment>
<evidence type="ECO:0000256" key="2">
    <source>
        <dbReference type="ARBA" id="ARBA00022729"/>
    </source>
</evidence>
<dbReference type="SMR" id="A0A1J6J2M1"/>
<keyword evidence="5" id="KW-1185">Reference proteome</keyword>
<feature type="transmembrane region" description="Helical" evidence="3">
    <location>
        <begin position="34"/>
        <end position="54"/>
    </location>
</feature>
<reference evidence="4" key="1">
    <citation type="submission" date="2016-11" db="EMBL/GenBank/DDBJ databases">
        <title>The genome of Nicotiana attenuata.</title>
        <authorList>
            <person name="Xu S."/>
            <person name="Brockmoeller T."/>
            <person name="Gaquerel E."/>
            <person name="Navarro A."/>
            <person name="Kuhl H."/>
            <person name="Gase K."/>
            <person name="Ling Z."/>
            <person name="Zhou W."/>
            <person name="Kreitzer C."/>
            <person name="Stanke M."/>
            <person name="Tang H."/>
            <person name="Lyons E."/>
            <person name="Pandey P."/>
            <person name="Pandey S.P."/>
            <person name="Timmermann B."/>
            <person name="Baldwin I.T."/>
        </authorList>
    </citation>
    <scope>NUCLEOTIDE SEQUENCE [LARGE SCALE GENOMIC DNA]</scope>
    <source>
        <strain evidence="4">UT</strain>
    </source>
</reference>
<comment type="similarity">
    <text evidence="1">Belongs to the 'GDSL' lipolytic enzyme family.</text>
</comment>
<evidence type="ECO:0000313" key="5">
    <source>
        <dbReference type="Proteomes" id="UP000187609"/>
    </source>
</evidence>
<sequence>MYFQFNAIIKQTHLQVIGRSETCSSTLMALSSSLFHYCVLCIFVLIACFTTPIVSISSHEKSQAALFVFGDSVFDPGNNNYINTVTDFQANFRPYGESFFKHPTGRFSDGRLIPDFIAEYANLPLIPSYFQIGKQHFVHGVNFASGGSGVLVETLRGFVIDLKTQLKHFKKVAKLLKKKVGATESKQIISSAVYIFSTGNNDYLAPLLANSTIPYPEREYLQMIMGNLTSVLKGIYKKGGRKFVMFTAAPLGCVPIIRALNVQKGVKNGNCIEEEITNSAKMYNSALPKMLKQLEKQLPGFKFTIFNFFNVFAESIHNPTKYGFKTSKTACCGTGPFRGIFSCGGKRHVKEYELCKNVKDYLFFDSVHPTELAYEQYAELLWNGTTDVVAPYNLKSFFEHST</sequence>
<evidence type="ECO:0000313" key="4">
    <source>
        <dbReference type="EMBL" id="OIT05195.1"/>
    </source>
</evidence>
<dbReference type="SUPFAM" id="SSF52266">
    <property type="entry name" value="SGNH hydrolase"/>
    <property type="match status" value="1"/>
</dbReference>
<dbReference type="Pfam" id="PF00657">
    <property type="entry name" value="Lipase_GDSL"/>
    <property type="match status" value="1"/>
</dbReference>
<dbReference type="OrthoDB" id="1600564at2759"/>
<dbReference type="Gene3D" id="3.40.50.1110">
    <property type="entry name" value="SGNH hydrolase"/>
    <property type="match status" value="1"/>
</dbReference>
<dbReference type="CDD" id="cd01837">
    <property type="entry name" value="SGNH_plant_lipase_like"/>
    <property type="match status" value="1"/>
</dbReference>
<dbReference type="GeneID" id="109223956"/>
<dbReference type="Gramene" id="OIT05195">
    <property type="protein sequence ID" value="OIT05195"/>
    <property type="gene ID" value="A4A49_08566"/>
</dbReference>
<gene>
    <name evidence="4" type="primary">GLIP5_0</name>
    <name evidence="4" type="ORF">A4A49_08566</name>
</gene>
<proteinExistence type="inferred from homology"/>